<name>A0A7J8W9A8_9ROSI</name>
<evidence type="ECO:0000313" key="2">
    <source>
        <dbReference type="EMBL" id="MBA0671503.1"/>
    </source>
</evidence>
<dbReference type="PANTHER" id="PTHR31286">
    <property type="entry name" value="GLYCINE-RICH CELL WALL STRUCTURAL PROTEIN 1.8-LIKE"/>
    <property type="match status" value="1"/>
</dbReference>
<dbReference type="PANTHER" id="PTHR31286:SF153">
    <property type="entry name" value="DUF4283 DOMAIN PROTEIN"/>
    <property type="match status" value="1"/>
</dbReference>
<dbReference type="OrthoDB" id="991972at2759"/>
<proteinExistence type="predicted"/>
<feature type="domain" description="Zinc knuckle CX2CX4HX4C" evidence="1">
    <location>
        <begin position="137"/>
        <end position="182"/>
    </location>
</feature>
<reference evidence="2 3" key="1">
    <citation type="journal article" date="2019" name="Genome Biol. Evol.">
        <title>Insights into the evolution of the New World diploid cottons (Gossypium, subgenus Houzingenia) based on genome sequencing.</title>
        <authorList>
            <person name="Grover C.E."/>
            <person name="Arick M.A. 2nd"/>
            <person name="Thrash A."/>
            <person name="Conover J.L."/>
            <person name="Sanders W.S."/>
            <person name="Peterson D.G."/>
            <person name="Frelichowski J.E."/>
            <person name="Scheffler J.A."/>
            <person name="Scheffler B.E."/>
            <person name="Wendel J.F."/>
        </authorList>
    </citation>
    <scope>NUCLEOTIDE SEQUENCE [LARGE SCALE GENOMIC DNA]</scope>
    <source>
        <strain evidence="2">57</strain>
        <tissue evidence="2">Leaf</tissue>
    </source>
</reference>
<dbReference type="EMBL" id="JABFAB010241133">
    <property type="protein sequence ID" value="MBA0671503.1"/>
    <property type="molecule type" value="Genomic_DNA"/>
</dbReference>
<sequence>MENELAQLTINEEEEDVIQIQENPGTERTEEFLQMVGCFLIASIIHFPAMKSTMANLWHPVRGVRIRDLGEKRWEEDPMQVPLVLTPFWVQIHEVPIGLFSENLVANLGNFLGNFMEYDGSNLGKENRNFMSIRVQVDIRRPLKRKKLLEYKGRKSYVRFKYERLTLFCFYCGKLGHNDSFYEAKMLIGVEIAEMGGTYQ</sequence>
<evidence type="ECO:0000259" key="1">
    <source>
        <dbReference type="Pfam" id="PF14392"/>
    </source>
</evidence>
<dbReference type="InterPro" id="IPR040256">
    <property type="entry name" value="At4g02000-like"/>
</dbReference>
<accession>A0A7J8W9A8</accession>
<evidence type="ECO:0000313" key="3">
    <source>
        <dbReference type="Proteomes" id="UP000593573"/>
    </source>
</evidence>
<dbReference type="Pfam" id="PF14392">
    <property type="entry name" value="zf-CCHC_4"/>
    <property type="match status" value="1"/>
</dbReference>
<gene>
    <name evidence="2" type="ORF">Goklo_025251</name>
</gene>
<keyword evidence="3" id="KW-1185">Reference proteome</keyword>
<comment type="caution">
    <text evidence="2">The sequence shown here is derived from an EMBL/GenBank/DDBJ whole genome shotgun (WGS) entry which is preliminary data.</text>
</comment>
<dbReference type="InterPro" id="IPR025836">
    <property type="entry name" value="Zn_knuckle_CX2CX4HX4C"/>
</dbReference>
<organism evidence="2 3">
    <name type="scientific">Gossypium klotzschianum</name>
    <dbReference type="NCBI Taxonomy" id="34286"/>
    <lineage>
        <taxon>Eukaryota</taxon>
        <taxon>Viridiplantae</taxon>
        <taxon>Streptophyta</taxon>
        <taxon>Embryophyta</taxon>
        <taxon>Tracheophyta</taxon>
        <taxon>Spermatophyta</taxon>
        <taxon>Magnoliopsida</taxon>
        <taxon>eudicotyledons</taxon>
        <taxon>Gunneridae</taxon>
        <taxon>Pentapetalae</taxon>
        <taxon>rosids</taxon>
        <taxon>malvids</taxon>
        <taxon>Malvales</taxon>
        <taxon>Malvaceae</taxon>
        <taxon>Malvoideae</taxon>
        <taxon>Gossypium</taxon>
    </lineage>
</organism>
<dbReference type="Proteomes" id="UP000593573">
    <property type="component" value="Unassembled WGS sequence"/>
</dbReference>
<protein>
    <recommendedName>
        <fullName evidence="1">Zinc knuckle CX2CX4HX4C domain-containing protein</fullName>
    </recommendedName>
</protein>
<dbReference type="AlphaFoldDB" id="A0A7J8W9A8"/>